<evidence type="ECO:0000313" key="2">
    <source>
        <dbReference type="EMBL" id="MBD2767390.1"/>
    </source>
</evidence>
<reference evidence="2" key="1">
    <citation type="submission" date="2020-09" db="EMBL/GenBank/DDBJ databases">
        <authorList>
            <person name="Kim M.K."/>
        </authorList>
    </citation>
    <scope>NUCLEOTIDE SEQUENCE</scope>
    <source>
        <strain evidence="2">BT664</strain>
    </source>
</reference>
<dbReference type="AlphaFoldDB" id="A0A927BAX2"/>
<evidence type="ECO:0000256" key="1">
    <source>
        <dbReference type="SAM" id="Phobius"/>
    </source>
</evidence>
<name>A0A927BAX2_9BACT</name>
<keyword evidence="1" id="KW-0812">Transmembrane</keyword>
<keyword evidence="1" id="KW-0472">Membrane</keyword>
<keyword evidence="1" id="KW-1133">Transmembrane helix</keyword>
<dbReference type="EMBL" id="JACXAD010000005">
    <property type="protein sequence ID" value="MBD2767390.1"/>
    <property type="molecule type" value="Genomic_DNA"/>
</dbReference>
<feature type="transmembrane region" description="Helical" evidence="1">
    <location>
        <begin position="35"/>
        <end position="55"/>
    </location>
</feature>
<keyword evidence="3" id="KW-1185">Reference proteome</keyword>
<dbReference type="Proteomes" id="UP000612233">
    <property type="component" value="Unassembled WGS sequence"/>
</dbReference>
<sequence length="70" mass="7841">MKTTNIWNIQESEGDGVNCPITPVNLPWYKKVGLLFFRFGVCPVCVTSSLTYALVQAVRKRRPSAPWKAG</sequence>
<proteinExistence type="predicted"/>
<gene>
    <name evidence="2" type="ORF">IC235_05740</name>
</gene>
<organism evidence="2 3">
    <name type="scientific">Hymenobacter montanus</name>
    <dbReference type="NCBI Taxonomy" id="2771359"/>
    <lineage>
        <taxon>Bacteria</taxon>
        <taxon>Pseudomonadati</taxon>
        <taxon>Bacteroidota</taxon>
        <taxon>Cytophagia</taxon>
        <taxon>Cytophagales</taxon>
        <taxon>Hymenobacteraceae</taxon>
        <taxon>Hymenobacter</taxon>
    </lineage>
</organism>
<dbReference type="RefSeq" id="WP_191004211.1">
    <property type="nucleotide sequence ID" value="NZ_JACXAD010000005.1"/>
</dbReference>
<protein>
    <submittedName>
        <fullName evidence="2">Uncharacterized protein</fullName>
    </submittedName>
</protein>
<comment type="caution">
    <text evidence="2">The sequence shown here is derived from an EMBL/GenBank/DDBJ whole genome shotgun (WGS) entry which is preliminary data.</text>
</comment>
<evidence type="ECO:0000313" key="3">
    <source>
        <dbReference type="Proteomes" id="UP000612233"/>
    </source>
</evidence>
<accession>A0A927BAX2</accession>